<evidence type="ECO:0000313" key="2">
    <source>
        <dbReference type="EMBL" id="AYG01027.1"/>
    </source>
</evidence>
<feature type="transmembrane region" description="Helical" evidence="1">
    <location>
        <begin position="24"/>
        <end position="42"/>
    </location>
</feature>
<reference evidence="2 3" key="1">
    <citation type="submission" date="2018-09" db="EMBL/GenBank/DDBJ databases">
        <title>Genome sequencing of strain 1JSPR-7.</title>
        <authorList>
            <person name="Heo J."/>
            <person name="Kim S.-J."/>
            <person name="Kwon S.-W."/>
        </authorList>
    </citation>
    <scope>NUCLEOTIDE SEQUENCE [LARGE SCALE GENOMIC DNA]</scope>
    <source>
        <strain evidence="2 3">1JSPR-7</strain>
    </source>
</reference>
<keyword evidence="1" id="KW-0812">Transmembrane</keyword>
<dbReference type="KEGG" id="lact:D7I46_07975"/>
<name>A0A387BJ16_9LACT</name>
<dbReference type="EMBL" id="CP032627">
    <property type="protein sequence ID" value="AYG01027.1"/>
    <property type="molecule type" value="Genomic_DNA"/>
</dbReference>
<dbReference type="AlphaFoldDB" id="A0A387BJ16"/>
<keyword evidence="1" id="KW-0472">Membrane</keyword>
<gene>
    <name evidence="2" type="ORF">D7I46_07975</name>
</gene>
<dbReference type="OrthoDB" id="2243762at2"/>
<keyword evidence="1" id="KW-1133">Transmembrane helix</keyword>
<evidence type="ECO:0000313" key="3">
    <source>
        <dbReference type="Proteomes" id="UP000269374"/>
    </source>
</evidence>
<proteinExistence type="predicted"/>
<accession>A0A387BJ16</accession>
<dbReference type="RefSeq" id="WP_120772410.1">
    <property type="nucleotide sequence ID" value="NZ_CP032627.1"/>
</dbReference>
<organism evidence="2 3">
    <name type="scientific">Lactococcus allomyrinae</name>
    <dbReference type="NCBI Taxonomy" id="2419773"/>
    <lineage>
        <taxon>Bacteria</taxon>
        <taxon>Bacillati</taxon>
        <taxon>Bacillota</taxon>
        <taxon>Bacilli</taxon>
        <taxon>Lactobacillales</taxon>
        <taxon>Streptococcaceae</taxon>
        <taxon>Lactococcus</taxon>
    </lineage>
</organism>
<dbReference type="Proteomes" id="UP000269374">
    <property type="component" value="Chromosome"/>
</dbReference>
<protein>
    <submittedName>
        <fullName evidence="2">Uncharacterized protein</fullName>
    </submittedName>
</protein>
<feature type="transmembrane region" description="Helical" evidence="1">
    <location>
        <begin position="49"/>
        <end position="69"/>
    </location>
</feature>
<sequence length="118" mass="13770">MLLFLWGFITVVFGITYLFQILNLTLIGLELVAILLLFLSFWESKKGRYSRIIAMNIVMVVVIGVLYYSQHTFTYIQHHDTEKLLVIIGGFIISQVMGIFWGIQFYKQQKKSNKNKKS</sequence>
<feature type="transmembrane region" description="Helical" evidence="1">
    <location>
        <begin position="84"/>
        <end position="106"/>
    </location>
</feature>
<evidence type="ECO:0000256" key="1">
    <source>
        <dbReference type="SAM" id="Phobius"/>
    </source>
</evidence>
<keyword evidence="3" id="KW-1185">Reference proteome</keyword>